<dbReference type="GO" id="GO:0004371">
    <property type="term" value="F:glycerone kinase activity"/>
    <property type="evidence" value="ECO:0007669"/>
    <property type="project" value="InterPro"/>
</dbReference>
<dbReference type="Proteomes" id="UP001221217">
    <property type="component" value="Unassembled WGS sequence"/>
</dbReference>
<reference evidence="4 5" key="1">
    <citation type="submission" date="2022-12" db="EMBL/GenBank/DDBJ databases">
        <title>Metagenome assembled genome from gulf of manar.</title>
        <authorList>
            <person name="Kohli P."/>
            <person name="Pk S."/>
            <person name="Venkata Ramana C."/>
            <person name="Sasikala C."/>
        </authorList>
    </citation>
    <scope>NUCLEOTIDE SEQUENCE [LARGE SCALE GENOMIC DNA]</scope>
    <source>
        <strain evidence="4">JB008</strain>
    </source>
</reference>
<dbReference type="SUPFAM" id="SSF101473">
    <property type="entry name" value="DhaL-like"/>
    <property type="match status" value="1"/>
</dbReference>
<protein>
    <submittedName>
        <fullName evidence="4">Dihydroxyacetone kinase subunit L</fullName>
    </submittedName>
</protein>
<dbReference type="GO" id="GO:0005829">
    <property type="term" value="C:cytosol"/>
    <property type="evidence" value="ECO:0007669"/>
    <property type="project" value="TreeGrafter"/>
</dbReference>
<evidence type="ECO:0000256" key="1">
    <source>
        <dbReference type="ARBA" id="ARBA00022679"/>
    </source>
</evidence>
<dbReference type="PROSITE" id="PS51480">
    <property type="entry name" value="DHAL"/>
    <property type="match status" value="1"/>
</dbReference>
<organism evidence="4 5">
    <name type="scientific">Candidatus Thalassospirochaeta sargassi</name>
    <dbReference type="NCBI Taxonomy" id="3119039"/>
    <lineage>
        <taxon>Bacteria</taxon>
        <taxon>Pseudomonadati</taxon>
        <taxon>Spirochaetota</taxon>
        <taxon>Spirochaetia</taxon>
        <taxon>Spirochaetales</taxon>
        <taxon>Spirochaetaceae</taxon>
        <taxon>Candidatus Thalassospirochaeta</taxon>
    </lineage>
</organism>
<keyword evidence="1" id="KW-0808">Transferase</keyword>
<dbReference type="InterPro" id="IPR050861">
    <property type="entry name" value="Dihydroxyacetone_Kinase"/>
</dbReference>
<comment type="caution">
    <text evidence="4">The sequence shown here is derived from an EMBL/GenBank/DDBJ whole genome shotgun (WGS) entry which is preliminary data.</text>
</comment>
<dbReference type="AlphaFoldDB" id="A0AAJ1IEF6"/>
<dbReference type="InterPro" id="IPR036117">
    <property type="entry name" value="DhaL_dom_sf"/>
</dbReference>
<gene>
    <name evidence="4" type="ORF">PQJ61_13630</name>
</gene>
<sequence>MNKLSVSDVKAFLSKMNSVAVEKKDYLIDLDSKMGDGDLGLTMAAVFAAVDEFAAGWTEDDLGSMLMKGGMAMSKAAPSTMGTLMATGFMRGGKALKGCTEMGTAEAASFWQAFVGGIMDRGKSKPGEKTIIDSLHPAAEALEAAAAAGEDLSVAAVKAKKAAEEGRDATVGMVAQHGRAAYYQEKSADIMDPGATMGAILIGTFADFVAA</sequence>
<proteinExistence type="predicted"/>
<dbReference type="EMBL" id="JAQQAL010000034">
    <property type="protein sequence ID" value="MDC7227800.1"/>
    <property type="molecule type" value="Genomic_DNA"/>
</dbReference>
<dbReference type="PANTHER" id="PTHR28629:SF4">
    <property type="entry name" value="TRIOKINASE_FMN CYCLASE"/>
    <property type="match status" value="1"/>
</dbReference>
<accession>A0AAJ1IEF6</accession>
<evidence type="ECO:0000313" key="4">
    <source>
        <dbReference type="EMBL" id="MDC7227800.1"/>
    </source>
</evidence>
<evidence type="ECO:0000313" key="5">
    <source>
        <dbReference type="Proteomes" id="UP001221217"/>
    </source>
</evidence>
<name>A0AAJ1IEF6_9SPIO</name>
<evidence type="ECO:0000256" key="2">
    <source>
        <dbReference type="ARBA" id="ARBA00022777"/>
    </source>
</evidence>
<dbReference type="GO" id="GO:0019563">
    <property type="term" value="P:glycerol catabolic process"/>
    <property type="evidence" value="ECO:0007669"/>
    <property type="project" value="TreeGrafter"/>
</dbReference>
<keyword evidence="2 4" id="KW-0418">Kinase</keyword>
<dbReference type="Pfam" id="PF02734">
    <property type="entry name" value="Dak2"/>
    <property type="match status" value="1"/>
</dbReference>
<dbReference type="PANTHER" id="PTHR28629">
    <property type="entry name" value="TRIOKINASE/FMN CYCLASE"/>
    <property type="match status" value="1"/>
</dbReference>
<evidence type="ECO:0000259" key="3">
    <source>
        <dbReference type="PROSITE" id="PS51480"/>
    </source>
</evidence>
<feature type="domain" description="DhaL" evidence="3">
    <location>
        <begin position="7"/>
        <end position="207"/>
    </location>
</feature>
<dbReference type="SMART" id="SM01120">
    <property type="entry name" value="Dak2"/>
    <property type="match status" value="1"/>
</dbReference>
<dbReference type="InterPro" id="IPR004007">
    <property type="entry name" value="DhaL_dom"/>
</dbReference>
<dbReference type="Gene3D" id="1.25.40.340">
    <property type="match status" value="1"/>
</dbReference>